<dbReference type="EMBL" id="MWPX01000021">
    <property type="protein sequence ID" value="OUM47547.1"/>
    <property type="molecule type" value="Genomic_DNA"/>
</dbReference>
<reference evidence="1 2" key="1">
    <citation type="submission" date="2017-02" db="EMBL/GenBank/DDBJ databases">
        <title>Bacillus pseudomycoides isolate FSL K6-0042.</title>
        <authorList>
            <person name="Kovac J."/>
        </authorList>
    </citation>
    <scope>NUCLEOTIDE SEQUENCE [LARGE SCALE GENOMIC DNA]</scope>
    <source>
        <strain evidence="1 2">FSL K6-0042</strain>
    </source>
</reference>
<proteinExistence type="predicted"/>
<protein>
    <recommendedName>
        <fullName evidence="3">Group-specific protein</fullName>
    </recommendedName>
</protein>
<accession>A0A1Y3MAS4</accession>
<sequence>MHSFEKAILYIFSFIFYPIGIIGWIISLFSKDPERRKIGRVCIYTALISFILFTTLGIISFYSITTISSS</sequence>
<evidence type="ECO:0008006" key="3">
    <source>
        <dbReference type="Google" id="ProtNLM"/>
    </source>
</evidence>
<evidence type="ECO:0000313" key="2">
    <source>
        <dbReference type="Proteomes" id="UP000195321"/>
    </source>
</evidence>
<dbReference type="Proteomes" id="UP000195321">
    <property type="component" value="Unassembled WGS sequence"/>
</dbReference>
<dbReference type="AlphaFoldDB" id="A0A1Y3MAS4"/>
<dbReference type="RefSeq" id="WP_016131797.1">
    <property type="nucleotide sequence ID" value="NZ_CP189809.1"/>
</dbReference>
<gene>
    <name evidence="1" type="ORF">BW425_17430</name>
</gene>
<comment type="caution">
    <text evidence="1">The sequence shown here is derived from an EMBL/GenBank/DDBJ whole genome shotgun (WGS) entry which is preliminary data.</text>
</comment>
<organism evidence="1 2">
    <name type="scientific">Bacillus pseudomycoides</name>
    <dbReference type="NCBI Taxonomy" id="64104"/>
    <lineage>
        <taxon>Bacteria</taxon>
        <taxon>Bacillati</taxon>
        <taxon>Bacillota</taxon>
        <taxon>Bacilli</taxon>
        <taxon>Bacillales</taxon>
        <taxon>Bacillaceae</taxon>
        <taxon>Bacillus</taxon>
        <taxon>Bacillus cereus group</taxon>
    </lineage>
</organism>
<name>A0A1Y3MAS4_9BACI</name>
<evidence type="ECO:0000313" key="1">
    <source>
        <dbReference type="EMBL" id="OUM47547.1"/>
    </source>
</evidence>